<comment type="caution">
    <text evidence="2">The sequence shown here is derived from an EMBL/GenBank/DDBJ whole genome shotgun (WGS) entry which is preliminary data.</text>
</comment>
<reference evidence="2" key="1">
    <citation type="submission" date="2024-03" db="EMBL/GenBank/DDBJ databases">
        <title>WGS assembly of Saponaria officinalis var. Norfolk2.</title>
        <authorList>
            <person name="Jenkins J."/>
            <person name="Shu S."/>
            <person name="Grimwood J."/>
            <person name="Barry K."/>
            <person name="Goodstein D."/>
            <person name="Schmutz J."/>
            <person name="Leebens-Mack J."/>
            <person name="Osbourn A."/>
        </authorList>
    </citation>
    <scope>NUCLEOTIDE SEQUENCE [LARGE SCALE GENOMIC DNA]</scope>
    <source>
        <strain evidence="2">JIC</strain>
    </source>
</reference>
<evidence type="ECO:0000313" key="3">
    <source>
        <dbReference type="Proteomes" id="UP001443914"/>
    </source>
</evidence>
<keyword evidence="1" id="KW-0812">Transmembrane</keyword>
<dbReference type="EMBL" id="JBDFQZ010000005">
    <property type="protein sequence ID" value="KAK9725569.1"/>
    <property type="molecule type" value="Genomic_DNA"/>
</dbReference>
<keyword evidence="1" id="KW-1133">Transmembrane helix</keyword>
<name>A0AAW1L198_SAPOF</name>
<keyword evidence="3" id="KW-1185">Reference proteome</keyword>
<accession>A0AAW1L198</accession>
<keyword evidence="1" id="KW-0472">Membrane</keyword>
<organism evidence="2 3">
    <name type="scientific">Saponaria officinalis</name>
    <name type="common">Common soapwort</name>
    <name type="synonym">Lychnis saponaria</name>
    <dbReference type="NCBI Taxonomy" id="3572"/>
    <lineage>
        <taxon>Eukaryota</taxon>
        <taxon>Viridiplantae</taxon>
        <taxon>Streptophyta</taxon>
        <taxon>Embryophyta</taxon>
        <taxon>Tracheophyta</taxon>
        <taxon>Spermatophyta</taxon>
        <taxon>Magnoliopsida</taxon>
        <taxon>eudicotyledons</taxon>
        <taxon>Gunneridae</taxon>
        <taxon>Pentapetalae</taxon>
        <taxon>Caryophyllales</taxon>
        <taxon>Caryophyllaceae</taxon>
        <taxon>Caryophylleae</taxon>
        <taxon>Saponaria</taxon>
    </lineage>
</organism>
<dbReference type="PANTHER" id="PTHR33116:SF80">
    <property type="entry name" value="REVERSE TRANSCRIPTASE ZINC-BINDING DOMAIN-CONTAINING PROTEIN"/>
    <property type="match status" value="1"/>
</dbReference>
<evidence type="ECO:0000256" key="1">
    <source>
        <dbReference type="SAM" id="Phobius"/>
    </source>
</evidence>
<evidence type="ECO:0000313" key="2">
    <source>
        <dbReference type="EMBL" id="KAK9725569.1"/>
    </source>
</evidence>
<dbReference type="AlphaFoldDB" id="A0AAW1L198"/>
<dbReference type="PANTHER" id="PTHR33116">
    <property type="entry name" value="REVERSE TRANSCRIPTASE ZINC-BINDING DOMAIN-CONTAINING PROTEIN-RELATED-RELATED"/>
    <property type="match status" value="1"/>
</dbReference>
<feature type="transmembrane region" description="Helical" evidence="1">
    <location>
        <begin position="30"/>
        <end position="55"/>
    </location>
</feature>
<protein>
    <submittedName>
        <fullName evidence="2">Uncharacterized protein</fullName>
    </submittedName>
</protein>
<proteinExistence type="predicted"/>
<gene>
    <name evidence="2" type="ORF">RND81_05G153900</name>
</gene>
<dbReference type="Proteomes" id="UP001443914">
    <property type="component" value="Unassembled WGS sequence"/>
</dbReference>
<sequence>MEYLSMVIGVVQTFEGFKYHFLCRQEGLSWLIFALLMTFCYGNVPSVTVLMRVFLTFSATFGLCMNNNKSHLYANGVRGCVLREIVSLTGMKMGIFPFKYLRVLITAKKLSILDCSMLVERIIFILPKTIIKKIEDICRNFLWKGTYHYMIIPLIA</sequence>